<organism evidence="12 13">
    <name type="scientific">Butyricicoccus porcorum</name>
    <dbReference type="NCBI Taxonomy" id="1945634"/>
    <lineage>
        <taxon>Bacteria</taxon>
        <taxon>Bacillati</taxon>
        <taxon>Bacillota</taxon>
        <taxon>Clostridia</taxon>
        <taxon>Eubacteriales</taxon>
        <taxon>Butyricicoccaceae</taxon>
        <taxon>Butyricicoccus</taxon>
    </lineage>
</organism>
<dbReference type="Gene3D" id="6.10.250.690">
    <property type="match status" value="1"/>
</dbReference>
<sequence length="224" mass="25277">MNIYLVEDDESIRTMVLYALSGNGFEASGFESGRELNVAMRARLPDMILLDIMLPGENGLSILKRLRASDRTASIPIIMLTAKASEMDKVTGLDLGADDYVAKPFGILELLSRIRAVARRTGANGEDTEEHYTYKDVSIFGDSHIVTLRGEEIHLTRKEFKLLWFLLENQGRVVTRESIMEHVWDTGYDVETRTVDIHINTLRRKIDDDGTKIQTIRGVGYKIG</sequence>
<evidence type="ECO:0000259" key="11">
    <source>
        <dbReference type="PROSITE" id="PS51755"/>
    </source>
</evidence>
<proteinExistence type="predicted"/>
<dbReference type="Gene3D" id="3.40.50.2300">
    <property type="match status" value="1"/>
</dbReference>
<name>A0A252F546_9FIRM</name>
<dbReference type="RefSeq" id="WP_087018246.1">
    <property type="nucleotide sequence ID" value="NZ_CP178353.1"/>
</dbReference>
<dbReference type="GO" id="GO:0006355">
    <property type="term" value="P:regulation of DNA-templated transcription"/>
    <property type="evidence" value="ECO:0007669"/>
    <property type="project" value="InterPro"/>
</dbReference>
<dbReference type="InterPro" id="IPR016032">
    <property type="entry name" value="Sig_transdc_resp-reg_C-effctor"/>
</dbReference>
<dbReference type="Gene3D" id="1.10.10.10">
    <property type="entry name" value="Winged helix-like DNA-binding domain superfamily/Winged helix DNA-binding domain"/>
    <property type="match status" value="1"/>
</dbReference>
<keyword evidence="3" id="KW-0902">Two-component regulatory system</keyword>
<dbReference type="Proteomes" id="UP000194903">
    <property type="component" value="Unassembled WGS sequence"/>
</dbReference>
<feature type="modified residue" description="4-aspartylphosphate" evidence="8">
    <location>
        <position position="51"/>
    </location>
</feature>
<dbReference type="Pfam" id="PF00072">
    <property type="entry name" value="Response_reg"/>
    <property type="match status" value="1"/>
</dbReference>
<dbReference type="GO" id="GO:0032993">
    <property type="term" value="C:protein-DNA complex"/>
    <property type="evidence" value="ECO:0007669"/>
    <property type="project" value="TreeGrafter"/>
</dbReference>
<dbReference type="InterPro" id="IPR036388">
    <property type="entry name" value="WH-like_DNA-bd_sf"/>
</dbReference>
<evidence type="ECO:0000256" key="5">
    <source>
        <dbReference type="ARBA" id="ARBA00023125"/>
    </source>
</evidence>
<dbReference type="EMBL" id="NHOC01000004">
    <property type="protein sequence ID" value="OUM20884.1"/>
    <property type="molecule type" value="Genomic_DNA"/>
</dbReference>
<evidence type="ECO:0000256" key="7">
    <source>
        <dbReference type="ARBA" id="ARBA00024867"/>
    </source>
</evidence>
<evidence type="ECO:0000256" key="1">
    <source>
        <dbReference type="ARBA" id="ARBA00018672"/>
    </source>
</evidence>
<comment type="caution">
    <text evidence="12">The sequence shown here is derived from an EMBL/GenBank/DDBJ whole genome shotgun (WGS) entry which is preliminary data.</text>
</comment>
<dbReference type="PANTHER" id="PTHR48111">
    <property type="entry name" value="REGULATOR OF RPOS"/>
    <property type="match status" value="1"/>
</dbReference>
<evidence type="ECO:0000313" key="12">
    <source>
        <dbReference type="EMBL" id="OUM20884.1"/>
    </source>
</evidence>
<dbReference type="FunFam" id="1.10.10.10:FF:000018">
    <property type="entry name" value="DNA-binding response regulator ResD"/>
    <property type="match status" value="1"/>
</dbReference>
<evidence type="ECO:0000256" key="4">
    <source>
        <dbReference type="ARBA" id="ARBA00023015"/>
    </source>
</evidence>
<dbReference type="SMART" id="SM00448">
    <property type="entry name" value="REC"/>
    <property type="match status" value="1"/>
</dbReference>
<dbReference type="CDD" id="cd00383">
    <property type="entry name" value="trans_reg_C"/>
    <property type="match status" value="1"/>
</dbReference>
<dbReference type="PANTHER" id="PTHR48111:SF1">
    <property type="entry name" value="TWO-COMPONENT RESPONSE REGULATOR ORR33"/>
    <property type="match status" value="1"/>
</dbReference>
<evidence type="ECO:0000259" key="10">
    <source>
        <dbReference type="PROSITE" id="PS50110"/>
    </source>
</evidence>
<keyword evidence="2 8" id="KW-0597">Phosphoprotein</keyword>
<dbReference type="SUPFAM" id="SSF46894">
    <property type="entry name" value="C-terminal effector domain of the bipartite response regulators"/>
    <property type="match status" value="1"/>
</dbReference>
<reference evidence="12 13" key="1">
    <citation type="submission" date="2017-05" db="EMBL/GenBank/DDBJ databases">
        <title>Butyricicoccus porcorum sp. nov. a butyrate-producing bacterium from the swine intestinal tract.</title>
        <authorList>
            <person name="Trachsel J."/>
            <person name="Humphrey S."/>
            <person name="Allen H.K."/>
        </authorList>
    </citation>
    <scope>NUCLEOTIDE SEQUENCE [LARGE SCALE GENOMIC DNA]</scope>
    <source>
        <strain evidence="12">BB10</strain>
    </source>
</reference>
<dbReference type="PROSITE" id="PS51755">
    <property type="entry name" value="OMPR_PHOB"/>
    <property type="match status" value="1"/>
</dbReference>
<evidence type="ECO:0000256" key="3">
    <source>
        <dbReference type="ARBA" id="ARBA00023012"/>
    </source>
</evidence>
<feature type="domain" description="Response regulatory" evidence="10">
    <location>
        <begin position="2"/>
        <end position="118"/>
    </location>
</feature>
<evidence type="ECO:0000313" key="13">
    <source>
        <dbReference type="Proteomes" id="UP000194903"/>
    </source>
</evidence>
<evidence type="ECO:0000256" key="2">
    <source>
        <dbReference type="ARBA" id="ARBA00022553"/>
    </source>
</evidence>
<accession>A0A252F546</accession>
<dbReference type="SUPFAM" id="SSF52172">
    <property type="entry name" value="CheY-like"/>
    <property type="match status" value="1"/>
</dbReference>
<keyword evidence="4" id="KW-0805">Transcription regulation</keyword>
<dbReference type="AlphaFoldDB" id="A0A252F546"/>
<evidence type="ECO:0000256" key="9">
    <source>
        <dbReference type="PROSITE-ProRule" id="PRU01091"/>
    </source>
</evidence>
<dbReference type="GO" id="GO:0005829">
    <property type="term" value="C:cytosol"/>
    <property type="evidence" value="ECO:0007669"/>
    <property type="project" value="TreeGrafter"/>
</dbReference>
<dbReference type="Pfam" id="PF00486">
    <property type="entry name" value="Trans_reg_C"/>
    <property type="match status" value="1"/>
</dbReference>
<protein>
    <recommendedName>
        <fullName evidence="1">Stage 0 sporulation protein A homolog</fullName>
    </recommendedName>
</protein>
<comment type="function">
    <text evidence="7">May play the central regulatory role in sporulation. It may be an element of the effector pathway responsible for the activation of sporulation genes in response to nutritional stress. Spo0A may act in concert with spo0H (a sigma factor) to control the expression of some genes that are critical to the sporulation process.</text>
</comment>
<dbReference type="GO" id="GO:0000976">
    <property type="term" value="F:transcription cis-regulatory region binding"/>
    <property type="evidence" value="ECO:0007669"/>
    <property type="project" value="TreeGrafter"/>
</dbReference>
<dbReference type="PROSITE" id="PS50110">
    <property type="entry name" value="RESPONSE_REGULATORY"/>
    <property type="match status" value="1"/>
</dbReference>
<keyword evidence="13" id="KW-1185">Reference proteome</keyword>
<gene>
    <name evidence="12" type="ORF">CBW42_04645</name>
</gene>
<dbReference type="InterPro" id="IPR011006">
    <property type="entry name" value="CheY-like_superfamily"/>
</dbReference>
<evidence type="ECO:0000256" key="8">
    <source>
        <dbReference type="PROSITE-ProRule" id="PRU00169"/>
    </source>
</evidence>
<evidence type="ECO:0000256" key="6">
    <source>
        <dbReference type="ARBA" id="ARBA00023163"/>
    </source>
</evidence>
<dbReference type="GO" id="GO:0000156">
    <property type="term" value="F:phosphorelay response regulator activity"/>
    <property type="evidence" value="ECO:0007669"/>
    <property type="project" value="TreeGrafter"/>
</dbReference>
<dbReference type="InterPro" id="IPR039420">
    <property type="entry name" value="WalR-like"/>
</dbReference>
<dbReference type="OrthoDB" id="9802426at2"/>
<keyword evidence="6" id="KW-0804">Transcription</keyword>
<dbReference type="InterPro" id="IPR001867">
    <property type="entry name" value="OmpR/PhoB-type_DNA-bd"/>
</dbReference>
<feature type="domain" description="OmpR/PhoB-type" evidence="11">
    <location>
        <begin position="129"/>
        <end position="224"/>
    </location>
</feature>
<keyword evidence="5 9" id="KW-0238">DNA-binding</keyword>
<dbReference type="SMART" id="SM00862">
    <property type="entry name" value="Trans_reg_C"/>
    <property type="match status" value="1"/>
</dbReference>
<feature type="DNA-binding region" description="OmpR/PhoB-type" evidence="9">
    <location>
        <begin position="129"/>
        <end position="224"/>
    </location>
</feature>
<dbReference type="InterPro" id="IPR001789">
    <property type="entry name" value="Sig_transdc_resp-reg_receiver"/>
</dbReference>